<protein>
    <submittedName>
        <fullName evidence="2">Nucleoside-diphosphate-sugar epimerase</fullName>
    </submittedName>
</protein>
<evidence type="ECO:0000259" key="1">
    <source>
        <dbReference type="Pfam" id="PF01370"/>
    </source>
</evidence>
<dbReference type="Pfam" id="PF01370">
    <property type="entry name" value="Epimerase"/>
    <property type="match status" value="1"/>
</dbReference>
<dbReference type="Gene3D" id="3.40.50.720">
    <property type="entry name" value="NAD(P)-binding Rossmann-like Domain"/>
    <property type="match status" value="1"/>
</dbReference>
<evidence type="ECO:0000313" key="3">
    <source>
        <dbReference type="Proteomes" id="UP000256310"/>
    </source>
</evidence>
<dbReference type="InterPro" id="IPR051207">
    <property type="entry name" value="ComplexI_NDUFA9_subunit"/>
</dbReference>
<name>A0A3D9FH02_9SPHN</name>
<dbReference type="RefSeq" id="WP_116235785.1">
    <property type="nucleotide sequence ID" value="NZ_QRDP01000004.1"/>
</dbReference>
<dbReference type="OrthoDB" id="9814124at2"/>
<dbReference type="InterPro" id="IPR036291">
    <property type="entry name" value="NAD(P)-bd_dom_sf"/>
</dbReference>
<dbReference type="GO" id="GO:0044877">
    <property type="term" value="F:protein-containing complex binding"/>
    <property type="evidence" value="ECO:0007669"/>
    <property type="project" value="TreeGrafter"/>
</dbReference>
<evidence type="ECO:0000313" key="2">
    <source>
        <dbReference type="EMBL" id="RED16371.1"/>
    </source>
</evidence>
<comment type="caution">
    <text evidence="2">The sequence shown here is derived from an EMBL/GenBank/DDBJ whole genome shotgun (WGS) entry which is preliminary data.</text>
</comment>
<dbReference type="InterPro" id="IPR001509">
    <property type="entry name" value="Epimerase_deHydtase"/>
</dbReference>
<sequence length="303" mass="33077">MSVYAVTGGTGFVGRQLLSLAVGAGHRVQALTRTERPACDDVDWIPGTLGDRESLHDLSQDADAVIHIAGAIRAADRSGFEAPNIAGTQNMVDAARRAGVSRFIHISSLTAREPNVSDYGWSKAESEKIVRDSGLDWTIIRPPAVYGPGDRETLELFAMARRGLVILPPKGRTSLIHVEDLCRLILATIASDATIGAFYEPDDGTRNGLCHVEFAHALGRAVDRSVRAVSMPAPLVRLGARLDRLFRGENAKLTPDRARYFCHSDWVANPALTPPADMWVPSIPYEAGLADTARWYREQGWLR</sequence>
<dbReference type="EMBL" id="QRDP01000004">
    <property type="protein sequence ID" value="RED16371.1"/>
    <property type="molecule type" value="Genomic_DNA"/>
</dbReference>
<dbReference type="SUPFAM" id="SSF51735">
    <property type="entry name" value="NAD(P)-binding Rossmann-fold domains"/>
    <property type="match status" value="1"/>
</dbReference>
<dbReference type="AlphaFoldDB" id="A0A3D9FH02"/>
<keyword evidence="3" id="KW-1185">Reference proteome</keyword>
<proteinExistence type="predicted"/>
<organism evidence="2 3">
    <name type="scientific">Parasphingopyxis lamellibrachiae</name>
    <dbReference type="NCBI Taxonomy" id="680125"/>
    <lineage>
        <taxon>Bacteria</taxon>
        <taxon>Pseudomonadati</taxon>
        <taxon>Pseudomonadota</taxon>
        <taxon>Alphaproteobacteria</taxon>
        <taxon>Sphingomonadales</taxon>
        <taxon>Sphingomonadaceae</taxon>
        <taxon>Parasphingopyxis</taxon>
    </lineage>
</organism>
<reference evidence="2 3" key="1">
    <citation type="submission" date="2018-07" db="EMBL/GenBank/DDBJ databases">
        <title>Genomic Encyclopedia of Type Strains, Phase IV (KMG-IV): sequencing the most valuable type-strain genomes for metagenomic binning, comparative biology and taxonomic classification.</title>
        <authorList>
            <person name="Goeker M."/>
        </authorList>
    </citation>
    <scope>NUCLEOTIDE SEQUENCE [LARGE SCALE GENOMIC DNA]</scope>
    <source>
        <strain evidence="2 3">DSM 26725</strain>
    </source>
</reference>
<dbReference type="PANTHER" id="PTHR12126">
    <property type="entry name" value="NADH-UBIQUINONE OXIDOREDUCTASE 39 KDA SUBUNIT-RELATED"/>
    <property type="match status" value="1"/>
</dbReference>
<dbReference type="Proteomes" id="UP000256310">
    <property type="component" value="Unassembled WGS sequence"/>
</dbReference>
<accession>A0A3D9FH02</accession>
<feature type="domain" description="NAD-dependent epimerase/dehydratase" evidence="1">
    <location>
        <begin position="6"/>
        <end position="191"/>
    </location>
</feature>
<gene>
    <name evidence="2" type="ORF">DFR46_1394</name>
</gene>
<dbReference type="PANTHER" id="PTHR12126:SF11">
    <property type="entry name" value="NADH DEHYDROGENASE [UBIQUINONE] 1 ALPHA SUBCOMPLEX SUBUNIT 9, MITOCHONDRIAL"/>
    <property type="match status" value="1"/>
</dbReference>